<dbReference type="GO" id="GO:0004672">
    <property type="term" value="F:protein kinase activity"/>
    <property type="evidence" value="ECO:0007669"/>
    <property type="project" value="InterPro"/>
</dbReference>
<dbReference type="PROSITE" id="PS00107">
    <property type="entry name" value="PROTEIN_KINASE_ATP"/>
    <property type="match status" value="1"/>
</dbReference>
<proteinExistence type="predicted"/>
<dbReference type="OMA" id="VCGHENI"/>
<organism evidence="3 4">
    <name type="scientific">Astyanax mexicanus</name>
    <name type="common">Blind cave fish</name>
    <name type="synonym">Astyanax fasciatus mexicanus</name>
    <dbReference type="NCBI Taxonomy" id="7994"/>
    <lineage>
        <taxon>Eukaryota</taxon>
        <taxon>Metazoa</taxon>
        <taxon>Chordata</taxon>
        <taxon>Craniata</taxon>
        <taxon>Vertebrata</taxon>
        <taxon>Euteleostomi</taxon>
        <taxon>Actinopterygii</taxon>
        <taxon>Neopterygii</taxon>
        <taxon>Teleostei</taxon>
        <taxon>Ostariophysi</taxon>
        <taxon>Characiformes</taxon>
        <taxon>Characoidei</taxon>
        <taxon>Acestrorhamphidae</taxon>
        <taxon>Acestrorhamphinae</taxon>
        <taxon>Astyanax</taxon>
    </lineage>
</organism>
<evidence type="ECO:0000313" key="3">
    <source>
        <dbReference type="Ensembl" id="ENSAMXP00005023092.1"/>
    </source>
</evidence>
<accession>A0A8B9JKS2</accession>
<evidence type="ECO:0000256" key="1">
    <source>
        <dbReference type="PROSITE-ProRule" id="PRU10141"/>
    </source>
</evidence>
<dbReference type="FunFam" id="3.30.200.20:FF:000138">
    <property type="entry name" value="Phosphorylase b kinase gamma catalytic chain, liver/testis"/>
    <property type="match status" value="1"/>
</dbReference>
<keyword evidence="1" id="KW-0067">ATP-binding</keyword>
<keyword evidence="1" id="KW-0547">Nucleotide-binding</keyword>
<evidence type="ECO:0000313" key="4">
    <source>
        <dbReference type="Proteomes" id="UP000694621"/>
    </source>
</evidence>
<feature type="binding site" evidence="1">
    <location>
        <position position="49"/>
    </location>
    <ligand>
        <name>ATP</name>
        <dbReference type="ChEBI" id="CHEBI:30616"/>
    </ligand>
</feature>
<feature type="domain" description="Protein kinase" evidence="2">
    <location>
        <begin position="20"/>
        <end position="106"/>
    </location>
</feature>
<evidence type="ECO:0000259" key="2">
    <source>
        <dbReference type="PROSITE" id="PS50011"/>
    </source>
</evidence>
<protein>
    <recommendedName>
        <fullName evidence="2">Protein kinase domain-containing protein</fullName>
    </recommendedName>
</protein>
<dbReference type="Ensembl" id="ENSAMXT00005025514.1">
    <property type="protein sequence ID" value="ENSAMXP00005023092.1"/>
    <property type="gene ID" value="ENSAMXG00005011886.1"/>
</dbReference>
<sequence>MTKEDEIPDWVGAQEFYDKYDPKDILGRGVSSVVRRCINKRTTQEYAVKIIDITPSDKMTPAEIEEIRVATLKEINILKKVCGHENISKCADCIYQRENDQTPTLT</sequence>
<dbReference type="GO" id="GO:0005524">
    <property type="term" value="F:ATP binding"/>
    <property type="evidence" value="ECO:0007669"/>
    <property type="project" value="UniProtKB-UniRule"/>
</dbReference>
<dbReference type="Proteomes" id="UP000694621">
    <property type="component" value="Unplaced"/>
</dbReference>
<dbReference type="AlphaFoldDB" id="A0A8B9JKS2"/>
<dbReference type="SUPFAM" id="SSF56112">
    <property type="entry name" value="Protein kinase-like (PK-like)"/>
    <property type="match status" value="1"/>
</dbReference>
<dbReference type="InterPro" id="IPR011009">
    <property type="entry name" value="Kinase-like_dom_sf"/>
</dbReference>
<dbReference type="InterPro" id="IPR017441">
    <property type="entry name" value="Protein_kinase_ATP_BS"/>
</dbReference>
<dbReference type="InterPro" id="IPR000719">
    <property type="entry name" value="Prot_kinase_dom"/>
</dbReference>
<dbReference type="PROSITE" id="PS50011">
    <property type="entry name" value="PROTEIN_KINASE_DOM"/>
    <property type="match status" value="1"/>
</dbReference>
<dbReference type="Gene3D" id="3.30.200.20">
    <property type="entry name" value="Phosphorylase Kinase, domain 1"/>
    <property type="match status" value="1"/>
</dbReference>
<dbReference type="Pfam" id="PF00069">
    <property type="entry name" value="Pkinase"/>
    <property type="match status" value="1"/>
</dbReference>
<name>A0A8B9JKS2_ASTMX</name>
<reference evidence="3" key="1">
    <citation type="submission" date="2025-08" db="UniProtKB">
        <authorList>
            <consortium name="Ensembl"/>
        </authorList>
    </citation>
    <scope>IDENTIFICATION</scope>
</reference>